<dbReference type="Proteomes" id="UP000811255">
    <property type="component" value="Unassembled WGS sequence"/>
</dbReference>
<proteinExistence type="predicted"/>
<organism evidence="2 3">
    <name type="scientific">Croceibacterium selenioxidans</name>
    <dbReference type="NCBI Taxonomy" id="2838833"/>
    <lineage>
        <taxon>Bacteria</taxon>
        <taxon>Pseudomonadati</taxon>
        <taxon>Pseudomonadota</taxon>
        <taxon>Alphaproteobacteria</taxon>
        <taxon>Sphingomonadales</taxon>
        <taxon>Erythrobacteraceae</taxon>
        <taxon>Croceibacterium</taxon>
    </lineage>
</organism>
<dbReference type="EMBL" id="JAHFVK010000001">
    <property type="protein sequence ID" value="MBT2133943.1"/>
    <property type="molecule type" value="Genomic_DNA"/>
</dbReference>
<comment type="caution">
    <text evidence="2">The sequence shown here is derived from an EMBL/GenBank/DDBJ whole genome shotgun (WGS) entry which is preliminary data.</text>
</comment>
<gene>
    <name evidence="2" type="ORF">KK137_06315</name>
</gene>
<keyword evidence="1" id="KW-1133">Transmembrane helix</keyword>
<name>A0ABS5W2G0_9SPHN</name>
<feature type="transmembrane region" description="Helical" evidence="1">
    <location>
        <begin position="82"/>
        <end position="101"/>
    </location>
</feature>
<evidence type="ECO:0000313" key="3">
    <source>
        <dbReference type="Proteomes" id="UP000811255"/>
    </source>
</evidence>
<sequence length="104" mass="11889">MARKPGLLAKIDDARTSYWIDSLDPRERPQDSVEEILNPGRRQIARLTDEELAELLARGERTKDGQLAASEMRRRESWRTPARWAVIISLASFLVALTALLRTM</sequence>
<protein>
    <submittedName>
        <fullName evidence="2">Uncharacterized protein</fullName>
    </submittedName>
</protein>
<keyword evidence="1" id="KW-0472">Membrane</keyword>
<keyword evidence="3" id="KW-1185">Reference proteome</keyword>
<evidence type="ECO:0000313" key="2">
    <source>
        <dbReference type="EMBL" id="MBT2133943.1"/>
    </source>
</evidence>
<dbReference type="RefSeq" id="WP_214535308.1">
    <property type="nucleotide sequence ID" value="NZ_JAHFVK010000001.1"/>
</dbReference>
<reference evidence="2 3" key="1">
    <citation type="submission" date="2021-05" db="EMBL/GenBank/DDBJ databases">
        <title>Croceibacterium sp. LX-88 genome sequence.</title>
        <authorList>
            <person name="Luo X."/>
        </authorList>
    </citation>
    <scope>NUCLEOTIDE SEQUENCE [LARGE SCALE GENOMIC DNA]</scope>
    <source>
        <strain evidence="2 3">LX-88</strain>
    </source>
</reference>
<evidence type="ECO:0000256" key="1">
    <source>
        <dbReference type="SAM" id="Phobius"/>
    </source>
</evidence>
<keyword evidence="1" id="KW-0812">Transmembrane</keyword>
<accession>A0ABS5W2G0</accession>